<sequence length="124" mass="13268">MKRAAILAAATLLAACQSVETGPRAAVLVAPDDTVRTELVSAVSEALGTKVRLSSRALTDQPTLTIDAPSQARIENGGDQGLLMGRPDRFSLWLTGDTCAVRHDQTDREWVLENARCKPVNAAR</sequence>
<proteinExistence type="predicted"/>
<dbReference type="Proteomes" id="UP001168380">
    <property type="component" value="Unassembled WGS sequence"/>
</dbReference>
<organism evidence="1 2">
    <name type="scientific">Gilvimarinus algae</name>
    <dbReference type="NCBI Taxonomy" id="3058037"/>
    <lineage>
        <taxon>Bacteria</taxon>
        <taxon>Pseudomonadati</taxon>
        <taxon>Pseudomonadota</taxon>
        <taxon>Gammaproteobacteria</taxon>
        <taxon>Cellvibrionales</taxon>
        <taxon>Cellvibrionaceae</taxon>
        <taxon>Gilvimarinus</taxon>
    </lineage>
</organism>
<evidence type="ECO:0000313" key="2">
    <source>
        <dbReference type="Proteomes" id="UP001168380"/>
    </source>
</evidence>
<comment type="caution">
    <text evidence="1">The sequence shown here is derived from an EMBL/GenBank/DDBJ whole genome shotgun (WGS) entry which is preliminary data.</text>
</comment>
<evidence type="ECO:0000313" key="1">
    <source>
        <dbReference type="EMBL" id="MDO3380845.1"/>
    </source>
</evidence>
<protein>
    <submittedName>
        <fullName evidence="1">Uncharacterized protein</fullName>
    </submittedName>
</protein>
<keyword evidence="2" id="KW-1185">Reference proteome</keyword>
<dbReference type="EMBL" id="JAULRT010000032">
    <property type="protein sequence ID" value="MDO3380845.1"/>
    <property type="molecule type" value="Genomic_DNA"/>
</dbReference>
<dbReference type="PROSITE" id="PS51257">
    <property type="entry name" value="PROKAR_LIPOPROTEIN"/>
    <property type="match status" value="1"/>
</dbReference>
<dbReference type="RefSeq" id="WP_302710967.1">
    <property type="nucleotide sequence ID" value="NZ_JAULRT010000032.1"/>
</dbReference>
<gene>
    <name evidence="1" type="ORF">QWI16_01585</name>
</gene>
<reference evidence="1" key="1">
    <citation type="submission" date="2023-07" db="EMBL/GenBank/DDBJ databases">
        <title>Gilvimarinus algae sp. nov., isolated from the surface of Kelp.</title>
        <authorList>
            <person name="Sun Y.Y."/>
            <person name="Gong Y."/>
            <person name="Du Z.J."/>
        </authorList>
    </citation>
    <scope>NUCLEOTIDE SEQUENCE</scope>
    <source>
        <strain evidence="1">SDUM040014</strain>
    </source>
</reference>
<accession>A0ABT8TB39</accession>
<name>A0ABT8TB39_9GAMM</name>